<organism evidence="2 3">
    <name type="scientific">Nepenthes gracilis</name>
    <name type="common">Slender pitcher plant</name>
    <dbReference type="NCBI Taxonomy" id="150966"/>
    <lineage>
        <taxon>Eukaryota</taxon>
        <taxon>Viridiplantae</taxon>
        <taxon>Streptophyta</taxon>
        <taxon>Embryophyta</taxon>
        <taxon>Tracheophyta</taxon>
        <taxon>Spermatophyta</taxon>
        <taxon>Magnoliopsida</taxon>
        <taxon>eudicotyledons</taxon>
        <taxon>Gunneridae</taxon>
        <taxon>Pentapetalae</taxon>
        <taxon>Caryophyllales</taxon>
        <taxon>Nepenthaceae</taxon>
        <taxon>Nepenthes</taxon>
    </lineage>
</organism>
<protein>
    <submittedName>
        <fullName evidence="2">Uncharacterized protein</fullName>
    </submittedName>
</protein>
<feature type="region of interest" description="Disordered" evidence="1">
    <location>
        <begin position="112"/>
        <end position="147"/>
    </location>
</feature>
<sequence length="175" mass="19483">MNSRAMRTRRSATNCGSVCSSSSSSCFSSTNSTISSYSLASSSNSTSSSLINSANLNPNRCEGLDLLVKAVYYVAGSAVGVPYVQRRVITRRKKALRFSNLIVSELFKTAEEEKESEKEEKAKKQTEINENSEKKRQRRAMALPSKFQDSVLHPWSLRNRGRRSRASSSIMIQDL</sequence>
<comment type="caution">
    <text evidence="2">The sequence shown here is derived from an EMBL/GenBank/DDBJ whole genome shotgun (WGS) entry which is preliminary data.</text>
</comment>
<dbReference type="EMBL" id="BSYO01000007">
    <property type="protein sequence ID" value="GMH07812.1"/>
    <property type="molecule type" value="Genomic_DNA"/>
</dbReference>
<gene>
    <name evidence="2" type="ORF">Nepgr_009652</name>
</gene>
<evidence type="ECO:0000313" key="2">
    <source>
        <dbReference type="EMBL" id="GMH07812.1"/>
    </source>
</evidence>
<proteinExistence type="predicted"/>
<feature type="compositionally biased region" description="Basic and acidic residues" evidence="1">
    <location>
        <begin position="112"/>
        <end position="134"/>
    </location>
</feature>
<evidence type="ECO:0000313" key="3">
    <source>
        <dbReference type="Proteomes" id="UP001279734"/>
    </source>
</evidence>
<evidence type="ECO:0000256" key="1">
    <source>
        <dbReference type="SAM" id="MobiDB-lite"/>
    </source>
</evidence>
<accession>A0AAD3XKC6</accession>
<keyword evidence="3" id="KW-1185">Reference proteome</keyword>
<dbReference type="Proteomes" id="UP001279734">
    <property type="component" value="Unassembled WGS sequence"/>
</dbReference>
<name>A0AAD3XKC6_NEPGR</name>
<reference evidence="2" key="1">
    <citation type="submission" date="2023-05" db="EMBL/GenBank/DDBJ databases">
        <title>Nepenthes gracilis genome sequencing.</title>
        <authorList>
            <person name="Fukushima K."/>
        </authorList>
    </citation>
    <scope>NUCLEOTIDE SEQUENCE</scope>
    <source>
        <strain evidence="2">SING2019-196</strain>
    </source>
</reference>
<dbReference type="AlphaFoldDB" id="A0AAD3XKC6"/>
<dbReference type="PROSITE" id="PS51257">
    <property type="entry name" value="PROKAR_LIPOPROTEIN"/>
    <property type="match status" value="1"/>
</dbReference>